<name>A0A8H6K5R3_9PEZI</name>
<dbReference type="CDD" id="cd05233">
    <property type="entry name" value="SDR_c"/>
    <property type="match status" value="1"/>
</dbReference>
<dbReference type="OrthoDB" id="1933717at2759"/>
<dbReference type="PRINTS" id="PR00080">
    <property type="entry name" value="SDRFAMILY"/>
</dbReference>
<comment type="similarity">
    <text evidence="1 3">Belongs to the short-chain dehydrogenases/reductases (SDR) family.</text>
</comment>
<dbReference type="PANTHER" id="PTHR44196:SF1">
    <property type="entry name" value="DEHYDROGENASE_REDUCTASE SDR FAMILY MEMBER 7B"/>
    <property type="match status" value="1"/>
</dbReference>
<evidence type="ECO:0000256" key="3">
    <source>
        <dbReference type="RuleBase" id="RU000363"/>
    </source>
</evidence>
<dbReference type="GO" id="GO:0016491">
    <property type="term" value="F:oxidoreductase activity"/>
    <property type="evidence" value="ECO:0007669"/>
    <property type="project" value="UniProtKB-KW"/>
</dbReference>
<dbReference type="Proteomes" id="UP000639643">
    <property type="component" value="Unassembled WGS sequence"/>
</dbReference>
<dbReference type="InterPro" id="IPR036291">
    <property type="entry name" value="NAD(P)-bd_dom_sf"/>
</dbReference>
<dbReference type="PANTHER" id="PTHR44196">
    <property type="entry name" value="DEHYDROGENASE/REDUCTASE SDR FAMILY MEMBER 7B"/>
    <property type="match status" value="1"/>
</dbReference>
<evidence type="ECO:0000313" key="5">
    <source>
        <dbReference type="Proteomes" id="UP000639643"/>
    </source>
</evidence>
<dbReference type="GO" id="GO:0016020">
    <property type="term" value="C:membrane"/>
    <property type="evidence" value="ECO:0007669"/>
    <property type="project" value="TreeGrafter"/>
</dbReference>
<reference evidence="4" key="1">
    <citation type="journal article" date="2020" name="Phytopathology">
        <title>Genome Sequence Resources of Colletotrichum truncatum, C. plurivorum, C. musicola, and C. sojae: Four Species Pathogenic to Soybean (Glycine max).</title>
        <authorList>
            <person name="Rogerio F."/>
            <person name="Boufleur T.R."/>
            <person name="Ciampi-Guillardi M."/>
            <person name="Sukno S.A."/>
            <person name="Thon M.R."/>
            <person name="Massola Junior N.S."/>
            <person name="Baroncelli R."/>
        </authorList>
    </citation>
    <scope>NUCLEOTIDE SEQUENCE</scope>
    <source>
        <strain evidence="4">LFN0074</strain>
    </source>
</reference>
<dbReference type="Pfam" id="PF00106">
    <property type="entry name" value="adh_short"/>
    <property type="match status" value="1"/>
</dbReference>
<dbReference type="EMBL" id="WIGM01000426">
    <property type="protein sequence ID" value="KAF6825537.1"/>
    <property type="molecule type" value="Genomic_DNA"/>
</dbReference>
<dbReference type="InterPro" id="IPR002347">
    <property type="entry name" value="SDR_fam"/>
</dbReference>
<accession>A0A8H6K5R3</accession>
<keyword evidence="5" id="KW-1185">Reference proteome</keyword>
<dbReference type="Gene3D" id="3.40.50.720">
    <property type="entry name" value="NAD(P)-binding Rossmann-like Domain"/>
    <property type="match status" value="1"/>
</dbReference>
<keyword evidence="2" id="KW-0560">Oxidoreductase</keyword>
<gene>
    <name evidence="4" type="ORF">CMUS01_09768</name>
</gene>
<evidence type="ECO:0000256" key="2">
    <source>
        <dbReference type="ARBA" id="ARBA00023002"/>
    </source>
</evidence>
<evidence type="ECO:0000256" key="1">
    <source>
        <dbReference type="ARBA" id="ARBA00006484"/>
    </source>
</evidence>
<dbReference type="PRINTS" id="PR00081">
    <property type="entry name" value="GDHRDH"/>
</dbReference>
<dbReference type="AlphaFoldDB" id="A0A8H6K5R3"/>
<dbReference type="SUPFAM" id="SSF51735">
    <property type="entry name" value="NAD(P)-binding Rossmann-fold domains"/>
    <property type="match status" value="1"/>
</dbReference>
<protein>
    <submittedName>
        <fullName evidence="4">Short chain dehydrogenase reductase</fullName>
    </submittedName>
</protein>
<comment type="caution">
    <text evidence="4">The sequence shown here is derived from an EMBL/GenBank/DDBJ whole genome shotgun (WGS) entry which is preliminary data.</text>
</comment>
<evidence type="ECO:0000313" key="4">
    <source>
        <dbReference type="EMBL" id="KAF6825537.1"/>
    </source>
</evidence>
<proteinExistence type="inferred from homology"/>
<sequence>MHVGWPTSSNKQALATGDYDVTSVVHCNPYPAIDPSNFDFSGKAVLVTGASRGLGRAMVLAFAAAGASKIAAGARGDTASLKDVVASSARANGHVEPQFLPLALDVADEASVGATAVAIRAEFGRLDVVVNNAGVLGSFGKVGDTDPGQWWRVFQVNLLGPYLVSRAMIPLLRQSEHSYVIHVASVGAHLVNPALSAYQTSKAALVRFSQLLDREYSDDGVTSFSVHPGNCQTDIMGPGELDDFHKSIYIDSPELCAQSLVYLTSEPRPWLGGRYVNCTWDLPELMAQKDAIVEGDKLKVKLDF</sequence>
<organism evidence="4 5">
    <name type="scientific">Colletotrichum musicola</name>
    <dbReference type="NCBI Taxonomy" id="2175873"/>
    <lineage>
        <taxon>Eukaryota</taxon>
        <taxon>Fungi</taxon>
        <taxon>Dikarya</taxon>
        <taxon>Ascomycota</taxon>
        <taxon>Pezizomycotina</taxon>
        <taxon>Sordariomycetes</taxon>
        <taxon>Hypocreomycetidae</taxon>
        <taxon>Glomerellales</taxon>
        <taxon>Glomerellaceae</taxon>
        <taxon>Colletotrichum</taxon>
        <taxon>Colletotrichum orchidearum species complex</taxon>
    </lineage>
</organism>